<organism evidence="2 3">
    <name type="scientific">Aspergillus pseudotamarii</name>
    <dbReference type="NCBI Taxonomy" id="132259"/>
    <lineage>
        <taxon>Eukaryota</taxon>
        <taxon>Fungi</taxon>
        <taxon>Dikarya</taxon>
        <taxon>Ascomycota</taxon>
        <taxon>Pezizomycotina</taxon>
        <taxon>Eurotiomycetes</taxon>
        <taxon>Eurotiomycetidae</taxon>
        <taxon>Eurotiales</taxon>
        <taxon>Aspergillaceae</taxon>
        <taxon>Aspergillus</taxon>
        <taxon>Aspergillus subgen. Circumdati</taxon>
    </lineage>
</organism>
<dbReference type="RefSeq" id="XP_031915206.1">
    <property type="nucleotide sequence ID" value="XM_032054152.1"/>
</dbReference>
<sequence length="51" mass="6161">MADRRLWQDPLFGISLPSPFLFHFFSFFLFYFSTHTIDPLIYMAMNFSFSL</sequence>
<dbReference type="GeneID" id="43638362"/>
<accession>A0A5N6T080</accession>
<keyword evidence="1" id="KW-0472">Membrane</keyword>
<keyword evidence="3" id="KW-1185">Reference proteome</keyword>
<name>A0A5N6T080_ASPPS</name>
<keyword evidence="1" id="KW-0812">Transmembrane</keyword>
<gene>
    <name evidence="2" type="ORF">BDV38DRAFT_242883</name>
</gene>
<proteinExistence type="predicted"/>
<reference evidence="2 3" key="1">
    <citation type="submission" date="2019-04" db="EMBL/GenBank/DDBJ databases">
        <title>Friends and foes A comparative genomics study of 23 Aspergillus species from section Flavi.</title>
        <authorList>
            <consortium name="DOE Joint Genome Institute"/>
            <person name="Kjaerbolling I."/>
            <person name="Vesth T."/>
            <person name="Frisvad J.C."/>
            <person name="Nybo J.L."/>
            <person name="Theobald S."/>
            <person name="Kildgaard S."/>
            <person name="Isbrandt T."/>
            <person name="Kuo A."/>
            <person name="Sato A."/>
            <person name="Lyhne E.K."/>
            <person name="Kogle M.E."/>
            <person name="Wiebenga A."/>
            <person name="Kun R.S."/>
            <person name="Lubbers R.J."/>
            <person name="Makela M.R."/>
            <person name="Barry K."/>
            <person name="Chovatia M."/>
            <person name="Clum A."/>
            <person name="Daum C."/>
            <person name="Haridas S."/>
            <person name="He G."/>
            <person name="LaButti K."/>
            <person name="Lipzen A."/>
            <person name="Mondo S."/>
            <person name="Riley R."/>
            <person name="Salamov A."/>
            <person name="Simmons B.A."/>
            <person name="Magnuson J.K."/>
            <person name="Henrissat B."/>
            <person name="Mortensen U.H."/>
            <person name="Larsen T.O."/>
            <person name="Devries R.P."/>
            <person name="Grigoriev I.V."/>
            <person name="Machida M."/>
            <person name="Baker S.E."/>
            <person name="Andersen M.R."/>
        </authorList>
    </citation>
    <scope>NUCLEOTIDE SEQUENCE [LARGE SCALE GENOMIC DNA]</scope>
    <source>
        <strain evidence="2 3">CBS 117625</strain>
    </source>
</reference>
<protein>
    <submittedName>
        <fullName evidence="2">Uncharacterized protein</fullName>
    </submittedName>
</protein>
<evidence type="ECO:0000256" key="1">
    <source>
        <dbReference type="SAM" id="Phobius"/>
    </source>
</evidence>
<dbReference type="AlphaFoldDB" id="A0A5N6T080"/>
<feature type="transmembrane region" description="Helical" evidence="1">
    <location>
        <begin position="20"/>
        <end position="45"/>
    </location>
</feature>
<dbReference type="Proteomes" id="UP000325672">
    <property type="component" value="Unassembled WGS sequence"/>
</dbReference>
<dbReference type="EMBL" id="ML743567">
    <property type="protein sequence ID" value="KAE8139143.1"/>
    <property type="molecule type" value="Genomic_DNA"/>
</dbReference>
<evidence type="ECO:0000313" key="3">
    <source>
        <dbReference type="Proteomes" id="UP000325672"/>
    </source>
</evidence>
<keyword evidence="1" id="KW-1133">Transmembrane helix</keyword>
<evidence type="ECO:0000313" key="2">
    <source>
        <dbReference type="EMBL" id="KAE8139143.1"/>
    </source>
</evidence>